<keyword evidence="2" id="KW-0449">Lipoprotein</keyword>
<dbReference type="RefSeq" id="WP_010937316.1">
    <property type="nucleotide sequence ID" value="NC_008751.1"/>
</dbReference>
<reference evidence="3" key="1">
    <citation type="journal article" date="2009" name="Environ. Microbiol.">
        <title>Contribution of mobile genetic elements to Desulfovibrio vulgaris genome plasticity.</title>
        <authorList>
            <person name="Walker C.B."/>
            <person name="Stolyar S."/>
            <person name="Chivian D."/>
            <person name="Pinel N."/>
            <person name="Gabster J.A."/>
            <person name="Dehal P.S."/>
            <person name="He Z."/>
            <person name="Yang Z.K."/>
            <person name="Yen H.C."/>
            <person name="Zhou J."/>
            <person name="Wall J.D."/>
            <person name="Hazen T.C."/>
            <person name="Arkin A.P."/>
            <person name="Stahl D.A."/>
        </authorList>
    </citation>
    <scope>NUCLEOTIDE SEQUENCE [LARGE SCALE GENOMIC DNA]</scope>
    <source>
        <strain evidence="3">DP4</strain>
    </source>
</reference>
<proteinExistence type="predicted"/>
<dbReference type="PROSITE" id="PS51257">
    <property type="entry name" value="PROKAR_LIPOPROTEIN"/>
    <property type="match status" value="1"/>
</dbReference>
<gene>
    <name evidence="2" type="ordered locus">Dvul_0003</name>
</gene>
<dbReference type="SMR" id="A0A0H3A3B2"/>
<dbReference type="HOGENOM" id="CLU_086935_0_0_7"/>
<protein>
    <submittedName>
        <fullName evidence="2">Lipoprotein, putative</fullName>
    </submittedName>
</protein>
<evidence type="ECO:0000313" key="3">
    <source>
        <dbReference type="Proteomes" id="UP000009173"/>
    </source>
</evidence>
<feature type="chain" id="PRO_5002603953" evidence="1">
    <location>
        <begin position="21"/>
        <end position="261"/>
    </location>
</feature>
<name>A0A0H3A3B2_NITV4</name>
<dbReference type="KEGG" id="dvl:Dvul_0003"/>
<organism evidence="2 3">
    <name type="scientific">Nitratidesulfovibrio vulgaris (strain DP4)</name>
    <name type="common">Desulfovibrio vulgaris</name>
    <dbReference type="NCBI Taxonomy" id="391774"/>
    <lineage>
        <taxon>Bacteria</taxon>
        <taxon>Pseudomonadati</taxon>
        <taxon>Thermodesulfobacteriota</taxon>
        <taxon>Desulfovibrionia</taxon>
        <taxon>Desulfovibrionales</taxon>
        <taxon>Desulfovibrionaceae</taxon>
        <taxon>Nitratidesulfovibrio</taxon>
    </lineage>
</organism>
<keyword evidence="1" id="KW-0732">Signal</keyword>
<evidence type="ECO:0000313" key="2">
    <source>
        <dbReference type="EMBL" id="ABM27027.1"/>
    </source>
</evidence>
<dbReference type="InterPro" id="IPR011990">
    <property type="entry name" value="TPR-like_helical_dom_sf"/>
</dbReference>
<evidence type="ECO:0000256" key="1">
    <source>
        <dbReference type="SAM" id="SignalP"/>
    </source>
</evidence>
<sequence length="261" mass="29590" precursor="true">MRLLAILILCILVAACDRQAATEELTEARSAFANREWNDAERLLEGYLRRNPEGAQRWEAWNLLVEVAHRVRNDERATVELLETMYLENGSNPERAYDILTRLGELLEAGRDFRRAAEVWPRVLELPGLTPDTRALVSRRLARILVMQRRFPEAEERLKACLDTEGLSTEGRAGCLYDLADLNVASEHLDVAVDLATTLVGLEGLTPELRSQAGFLLADALEQRGRFAEALERFEALRGVYPNDMVIDTRVRHLKGRLGRK</sequence>
<dbReference type="Pfam" id="PF13432">
    <property type="entry name" value="TPR_16"/>
    <property type="match status" value="2"/>
</dbReference>
<dbReference type="Gene3D" id="1.25.40.10">
    <property type="entry name" value="Tetratricopeptide repeat domain"/>
    <property type="match status" value="1"/>
</dbReference>
<accession>A0A0H3A3B2</accession>
<dbReference type="Proteomes" id="UP000009173">
    <property type="component" value="Chromosome"/>
</dbReference>
<dbReference type="EMBL" id="CP000527">
    <property type="protein sequence ID" value="ABM27027.1"/>
    <property type="molecule type" value="Genomic_DNA"/>
</dbReference>
<feature type="signal peptide" evidence="1">
    <location>
        <begin position="1"/>
        <end position="20"/>
    </location>
</feature>
<dbReference type="SUPFAM" id="SSF48452">
    <property type="entry name" value="TPR-like"/>
    <property type="match status" value="2"/>
</dbReference>
<dbReference type="AlphaFoldDB" id="A0A0H3A3B2"/>